<dbReference type="Gene3D" id="3.40.50.300">
    <property type="entry name" value="P-loop containing nucleotide triphosphate hydrolases"/>
    <property type="match status" value="1"/>
</dbReference>
<proteinExistence type="inferred from homology"/>
<comment type="similarity">
    <text evidence="2">Belongs to the rad17/RAD24 family.</text>
</comment>
<dbReference type="GO" id="GO:0005634">
    <property type="term" value="C:nucleus"/>
    <property type="evidence" value="ECO:0007669"/>
    <property type="project" value="UniProtKB-SubCell"/>
</dbReference>
<evidence type="ECO:0000256" key="1">
    <source>
        <dbReference type="ARBA" id="ARBA00004123"/>
    </source>
</evidence>
<dbReference type="OrthoDB" id="10265971at2759"/>
<evidence type="ECO:0000256" key="5">
    <source>
        <dbReference type="ARBA" id="ARBA00022840"/>
    </source>
</evidence>
<feature type="region of interest" description="Disordered" evidence="8">
    <location>
        <begin position="26"/>
        <end position="46"/>
    </location>
</feature>
<protein>
    <submittedName>
        <fullName evidence="10">RFC checkpoint protein Rad17</fullName>
    </submittedName>
</protein>
<accession>A0A9W8G4T1</accession>
<dbReference type="Pfam" id="PF03215">
    <property type="entry name" value="Rad17"/>
    <property type="match status" value="1"/>
</dbReference>
<dbReference type="AlphaFoldDB" id="A0A9W8G4T1"/>
<evidence type="ECO:0000256" key="3">
    <source>
        <dbReference type="ARBA" id="ARBA00022741"/>
    </source>
</evidence>
<dbReference type="GO" id="GO:0003689">
    <property type="term" value="F:DNA clamp loader activity"/>
    <property type="evidence" value="ECO:0007669"/>
    <property type="project" value="TreeGrafter"/>
</dbReference>
<dbReference type="GO" id="GO:0006281">
    <property type="term" value="P:DNA repair"/>
    <property type="evidence" value="ECO:0007669"/>
    <property type="project" value="InterPro"/>
</dbReference>
<feature type="region of interest" description="Disordered" evidence="8">
    <location>
        <begin position="70"/>
        <end position="106"/>
    </location>
</feature>
<name>A0A9W8G4T1_9FUNG</name>
<dbReference type="GO" id="GO:0000077">
    <property type="term" value="P:DNA damage checkpoint signaling"/>
    <property type="evidence" value="ECO:0007669"/>
    <property type="project" value="TreeGrafter"/>
</dbReference>
<dbReference type="InterPro" id="IPR004582">
    <property type="entry name" value="Checkpoint_prot_Rad17_Rad24"/>
</dbReference>
<feature type="compositionally biased region" description="Polar residues" evidence="8">
    <location>
        <begin position="29"/>
        <end position="46"/>
    </location>
</feature>
<dbReference type="PANTHER" id="PTHR12172">
    <property type="entry name" value="CELL CYCLE CHECKPOINT PROTEIN RAD17"/>
    <property type="match status" value="1"/>
</dbReference>
<evidence type="ECO:0000256" key="6">
    <source>
        <dbReference type="ARBA" id="ARBA00023242"/>
    </source>
</evidence>
<comment type="subcellular location">
    <subcellularLocation>
        <location evidence="1">Nucleus</location>
    </subcellularLocation>
</comment>
<feature type="domain" description="Checkpoint protein RAD24-like helical bundle" evidence="9">
    <location>
        <begin position="484"/>
        <end position="579"/>
    </location>
</feature>
<sequence>MTPKTRAQSKQDIAGDSVSVVFSPKSAAVGSTNAHTSSKITSGSNNEYDEFDIDLEMDSDLEALINECSQSTDSQELRPVTMAAPTQSLHSSQKSNGSHGNGRRRAISDRPNFKLARSNSQAQHVLRPPEAAKCTSDLVNDSADDRGEVWWQRYEPCSVEELALHSAKIAQVKGWLEMAINAAAGTDSSQGPSIFRILVLEGPPGACKSTCVRVLAKELELDIVEWINPLDLRASTAAQLEMEDDPVSIVRQFEDFLLRAEKYSGLALYDTADRHDAEEAKRLAFSRHKIILVDDLPNILHRDTRESFRVALQRFISIPAHCSFPMVIVVSECFGMQQVLEDEAPRQRGRRLHDNAESNAEATVWSASDVIPSVVYNSVFCHSIKFNPVAPTIATKGLRRILQLRSGRGSQKSIKLAQQQTDMIKAISNECQGDFRLAVTMLQLSQAAAENTDAGKKRRRGQAGAVTGIIDNNGKQRAGGACRSALDMFHALGKVLYAKREATKSSNGVSADGNMMREKLESDPDEILDRLPVDLSTFGLFVHENYTDFCSGIDEAAAAAEYFSEGDALSSSGRSFQSAASGVANVYGSMVSVRGYMNARGNPLYAGDGTTNEPAGGRRWSMAAFRKPLFFESYKRRAMFGGVWHDPVATDILSKSGLPMALSSASRQTVVQDVLPYWAQIVSSSQHGAATVGSLESSWLRNSAAYNQLMRLATIGDNREGTHNDTSSAMAGKWGKLVTVERGLATHSPLTATAAAAANKKSQLTAALTKRFRSDTDTLALAELKLVLSDDDIEDFSD</sequence>
<dbReference type="Proteomes" id="UP001151518">
    <property type="component" value="Unassembled WGS sequence"/>
</dbReference>
<dbReference type="GO" id="GO:0033314">
    <property type="term" value="P:mitotic DNA replication checkpoint signaling"/>
    <property type="evidence" value="ECO:0007669"/>
    <property type="project" value="TreeGrafter"/>
</dbReference>
<keyword evidence="7" id="KW-0131">Cell cycle</keyword>
<evidence type="ECO:0000259" key="9">
    <source>
        <dbReference type="Pfam" id="PF25812"/>
    </source>
</evidence>
<reference evidence="10" key="1">
    <citation type="submission" date="2022-07" db="EMBL/GenBank/DDBJ databases">
        <title>Phylogenomic reconstructions and comparative analyses of Kickxellomycotina fungi.</title>
        <authorList>
            <person name="Reynolds N.K."/>
            <person name="Stajich J.E."/>
            <person name="Barry K."/>
            <person name="Grigoriev I.V."/>
            <person name="Crous P."/>
            <person name="Smith M.E."/>
        </authorList>
    </citation>
    <scope>NUCLEOTIDE SEQUENCE</scope>
    <source>
        <strain evidence="10">NRRL 3115</strain>
    </source>
</reference>
<dbReference type="InterPro" id="IPR057927">
    <property type="entry name" value="RAD24-like_helical"/>
</dbReference>
<dbReference type="PANTHER" id="PTHR12172:SF0">
    <property type="entry name" value="CELL CYCLE CHECKPOINT PROTEIN RAD17"/>
    <property type="match status" value="1"/>
</dbReference>
<dbReference type="GO" id="GO:0003682">
    <property type="term" value="F:chromatin binding"/>
    <property type="evidence" value="ECO:0007669"/>
    <property type="project" value="TreeGrafter"/>
</dbReference>
<keyword evidence="3" id="KW-0547">Nucleotide-binding</keyword>
<organism evidence="10 11">
    <name type="scientific">Coemansia spiralis</name>
    <dbReference type="NCBI Taxonomy" id="417178"/>
    <lineage>
        <taxon>Eukaryota</taxon>
        <taxon>Fungi</taxon>
        <taxon>Fungi incertae sedis</taxon>
        <taxon>Zoopagomycota</taxon>
        <taxon>Kickxellomycotina</taxon>
        <taxon>Kickxellomycetes</taxon>
        <taxon>Kickxellales</taxon>
        <taxon>Kickxellaceae</taxon>
        <taxon>Coemansia</taxon>
    </lineage>
</organism>
<keyword evidence="5" id="KW-0067">ATP-binding</keyword>
<evidence type="ECO:0000313" key="11">
    <source>
        <dbReference type="Proteomes" id="UP001151518"/>
    </source>
</evidence>
<gene>
    <name evidence="10" type="primary">rad17</name>
    <name evidence="10" type="ORF">GGI25_005283</name>
</gene>
<feature type="compositionally biased region" description="Polar residues" evidence="8">
    <location>
        <begin position="84"/>
        <end position="98"/>
    </location>
</feature>
<dbReference type="Pfam" id="PF25812">
    <property type="entry name" value="RAD24_helical"/>
    <property type="match status" value="1"/>
</dbReference>
<dbReference type="GO" id="GO:0005524">
    <property type="term" value="F:ATP binding"/>
    <property type="evidence" value="ECO:0007669"/>
    <property type="project" value="UniProtKB-KW"/>
</dbReference>
<keyword evidence="6" id="KW-0539">Nucleus</keyword>
<dbReference type="InterPro" id="IPR027417">
    <property type="entry name" value="P-loop_NTPase"/>
</dbReference>
<evidence type="ECO:0000256" key="7">
    <source>
        <dbReference type="ARBA" id="ARBA00023306"/>
    </source>
</evidence>
<dbReference type="EMBL" id="JANBTW010000091">
    <property type="protein sequence ID" value="KAJ2671940.1"/>
    <property type="molecule type" value="Genomic_DNA"/>
</dbReference>
<evidence type="ECO:0000256" key="8">
    <source>
        <dbReference type="SAM" id="MobiDB-lite"/>
    </source>
</evidence>
<keyword evidence="4" id="KW-0227">DNA damage</keyword>
<evidence type="ECO:0000256" key="2">
    <source>
        <dbReference type="ARBA" id="ARBA00006168"/>
    </source>
</evidence>
<evidence type="ECO:0000256" key="4">
    <source>
        <dbReference type="ARBA" id="ARBA00022763"/>
    </source>
</evidence>
<dbReference type="SUPFAM" id="SSF52540">
    <property type="entry name" value="P-loop containing nucleoside triphosphate hydrolases"/>
    <property type="match status" value="1"/>
</dbReference>
<evidence type="ECO:0000313" key="10">
    <source>
        <dbReference type="EMBL" id="KAJ2671940.1"/>
    </source>
</evidence>
<comment type="caution">
    <text evidence="10">The sequence shown here is derived from an EMBL/GenBank/DDBJ whole genome shotgun (WGS) entry which is preliminary data.</text>
</comment>